<dbReference type="EMBL" id="JBITGY010000001">
    <property type="protein sequence ID" value="MFI6496663.1"/>
    <property type="molecule type" value="Genomic_DNA"/>
</dbReference>
<reference evidence="1 2" key="1">
    <citation type="submission" date="2024-10" db="EMBL/GenBank/DDBJ databases">
        <title>The Natural Products Discovery Center: Release of the First 8490 Sequenced Strains for Exploring Actinobacteria Biosynthetic Diversity.</title>
        <authorList>
            <person name="Kalkreuter E."/>
            <person name="Kautsar S.A."/>
            <person name="Yang D."/>
            <person name="Bader C.D."/>
            <person name="Teijaro C.N."/>
            <person name="Fluegel L."/>
            <person name="Davis C.M."/>
            <person name="Simpson J.R."/>
            <person name="Lauterbach L."/>
            <person name="Steele A.D."/>
            <person name="Gui C."/>
            <person name="Meng S."/>
            <person name="Li G."/>
            <person name="Viehrig K."/>
            <person name="Ye F."/>
            <person name="Su P."/>
            <person name="Kiefer A.F."/>
            <person name="Nichols A."/>
            <person name="Cepeda A.J."/>
            <person name="Yan W."/>
            <person name="Fan B."/>
            <person name="Jiang Y."/>
            <person name="Adhikari A."/>
            <person name="Zheng C.-J."/>
            <person name="Schuster L."/>
            <person name="Cowan T.M."/>
            <person name="Smanski M.J."/>
            <person name="Chevrette M.G."/>
            <person name="De Carvalho L.P.S."/>
            <person name="Shen B."/>
        </authorList>
    </citation>
    <scope>NUCLEOTIDE SEQUENCE [LARGE SCALE GENOMIC DNA]</scope>
    <source>
        <strain evidence="1 2">NPDC050545</strain>
    </source>
</reference>
<protein>
    <submittedName>
        <fullName evidence="1">Helix-turn-helix domain-containing protein</fullName>
    </submittedName>
</protein>
<name>A0ABW7YLF3_9ACTN</name>
<organism evidence="1 2">
    <name type="scientific">Nonomuraea typhae</name>
    <dbReference type="NCBI Taxonomy" id="2603600"/>
    <lineage>
        <taxon>Bacteria</taxon>
        <taxon>Bacillati</taxon>
        <taxon>Actinomycetota</taxon>
        <taxon>Actinomycetes</taxon>
        <taxon>Streptosporangiales</taxon>
        <taxon>Streptosporangiaceae</taxon>
        <taxon>Nonomuraea</taxon>
    </lineage>
</organism>
<dbReference type="InterPro" id="IPR001387">
    <property type="entry name" value="Cro/C1-type_HTH"/>
</dbReference>
<dbReference type="RefSeq" id="WP_397078910.1">
    <property type="nucleotide sequence ID" value="NZ_JBITGY010000001.1"/>
</dbReference>
<evidence type="ECO:0000313" key="1">
    <source>
        <dbReference type="EMBL" id="MFI6496663.1"/>
    </source>
</evidence>
<dbReference type="Pfam" id="PF13560">
    <property type="entry name" value="HTH_31"/>
    <property type="match status" value="1"/>
</dbReference>
<accession>A0ABW7YLF3</accession>
<dbReference type="Gene3D" id="1.10.260.40">
    <property type="entry name" value="lambda repressor-like DNA-binding domains"/>
    <property type="match status" value="1"/>
</dbReference>
<sequence length="235" mass="26128">MDENEDSGPPSVAQVVGLNIRRLREARSKGVREVAAAARAFGVKWDASAVSRIETGRRDLTVEELLALPRVLTLVLDEPVTLVDLLPDGERCLLTSFDRPVSLTRIQQLLAEPGLVWLNVQGADRLSEVVREKLTEDKRKAQLESAGQDTGESYEELQALADKLGVSTGNLLLAYRDLWGLTGSLAQERERRLLESGVELSQPTKVRTLRGHITRQLMTELREYFDTQKGSDGPR</sequence>
<dbReference type="CDD" id="cd00093">
    <property type="entry name" value="HTH_XRE"/>
    <property type="match status" value="1"/>
</dbReference>
<dbReference type="InterPro" id="IPR010982">
    <property type="entry name" value="Lambda_DNA-bd_dom_sf"/>
</dbReference>
<evidence type="ECO:0000313" key="2">
    <source>
        <dbReference type="Proteomes" id="UP001612741"/>
    </source>
</evidence>
<comment type="caution">
    <text evidence="1">The sequence shown here is derived from an EMBL/GenBank/DDBJ whole genome shotgun (WGS) entry which is preliminary data.</text>
</comment>
<proteinExistence type="predicted"/>
<dbReference type="SUPFAM" id="SSF47413">
    <property type="entry name" value="lambda repressor-like DNA-binding domains"/>
    <property type="match status" value="1"/>
</dbReference>
<keyword evidence="2" id="KW-1185">Reference proteome</keyword>
<gene>
    <name evidence="1" type="ORF">ACIBG2_04730</name>
</gene>
<dbReference type="Proteomes" id="UP001612741">
    <property type="component" value="Unassembled WGS sequence"/>
</dbReference>